<name>A0A078KTA6_9FIRM</name>
<dbReference type="Pfam" id="PF22335">
    <property type="entry name" value="Cas10-Cmr2_palm2"/>
    <property type="match status" value="1"/>
</dbReference>
<dbReference type="PROSITE" id="PS50887">
    <property type="entry name" value="GGDEF"/>
    <property type="match status" value="1"/>
</dbReference>
<dbReference type="STRING" id="29343.CCDG5_1209"/>
<dbReference type="InterPro" id="IPR054767">
    <property type="entry name" value="Cas10-Cmr2_palm2"/>
</dbReference>
<dbReference type="InterPro" id="IPR013407">
    <property type="entry name" value="CRISPR-assoc_prot_Cmr2"/>
</dbReference>
<dbReference type="GO" id="GO:0000166">
    <property type="term" value="F:nucleotide binding"/>
    <property type="evidence" value="ECO:0007669"/>
    <property type="project" value="UniProtKB-KW"/>
</dbReference>
<dbReference type="InterPro" id="IPR000160">
    <property type="entry name" value="GGDEF_dom"/>
</dbReference>
<evidence type="ECO:0000313" key="5">
    <source>
        <dbReference type="Proteomes" id="UP000032431"/>
    </source>
</evidence>
<gene>
    <name evidence="4" type="ORF">CCDG5_1209</name>
</gene>
<keyword evidence="2" id="KW-0051">Antiviral defense</keyword>
<dbReference type="InterPro" id="IPR038242">
    <property type="entry name" value="Cmr2_N"/>
</dbReference>
<dbReference type="EMBL" id="LM995447">
    <property type="protein sequence ID" value="CDZ24324.1"/>
    <property type="molecule type" value="Genomic_DNA"/>
</dbReference>
<evidence type="ECO:0000259" key="3">
    <source>
        <dbReference type="PROSITE" id="PS50887"/>
    </source>
</evidence>
<dbReference type="Pfam" id="PF12469">
    <property type="entry name" value="Cmr2_N"/>
    <property type="match status" value="1"/>
</dbReference>
<keyword evidence="1" id="KW-0547">Nucleotide-binding</keyword>
<evidence type="ECO:0000256" key="2">
    <source>
        <dbReference type="ARBA" id="ARBA00023118"/>
    </source>
</evidence>
<keyword evidence="5" id="KW-1185">Reference proteome</keyword>
<accession>A0A078KTA6</accession>
<feature type="domain" description="GGDEF" evidence="3">
    <location>
        <begin position="328"/>
        <end position="454"/>
    </location>
</feature>
<dbReference type="Gene3D" id="3.30.70.270">
    <property type="match status" value="1"/>
</dbReference>
<sequence>MKQYLLSFTIGPVQSFIGNSRKMRDLYAGSFLLSYLIIHTCNAVDALKTDIEIKRLLPVYKENETPNVPNRILLRITFSDEQCLKGENFICSRLDGLAKLMEKEVRSEFKEIYESVFEKCEIKPNKSIIAQLKDFPEVYWAYQECKNVGGKISKDDIEKITSKLQAAKTIRPFSQTTEPAGRKCSLFPEYNAIFVKYKDEKKTQPEFLSEVIEFANEDKWFYALKPGEGLSALAFIKRMLYCIADKKFQKYQYNTNIISVAYMLLKNRFENDPVVENLFKYLSAEAAEAVFDRQNGFDLSKNTGEYTSKDVDIANELIKYLNGEKISSYYAVVKFDGDNIGSTYSNCSEEQQRQLSEEIGEFATKVPDIIKEYKGECIYAGGEDFLGFFPVSKAIRALMALREKFQEMVHNTFSAGIVYAHLMPPLKNVLNLADEMERLAKKDKNSYAITVYKRSGKETIVCNPFGESCASLDALQKIYESVSSGTLSVSSIYSLLSVLQELLDGGQAFQEEMLKPLVVSSICPPEGKEDIITEILNLFEQCNHDLENFTSALKIAAFLGKEEVPCTTK</sequence>
<dbReference type="AlphaFoldDB" id="A0A078KTA6"/>
<dbReference type="GO" id="GO:0051607">
    <property type="term" value="P:defense response to virus"/>
    <property type="evidence" value="ECO:0007669"/>
    <property type="project" value="UniProtKB-KW"/>
</dbReference>
<proteinExistence type="predicted"/>
<reference evidence="5" key="1">
    <citation type="submission" date="2014-07" db="EMBL/GenBank/DDBJ databases">
        <authorList>
            <person name="Wibberg D."/>
        </authorList>
    </citation>
    <scope>NUCLEOTIDE SEQUENCE [LARGE SCALE GENOMIC DNA]</scope>
    <source>
        <strain evidence="5">DG5</strain>
    </source>
</reference>
<dbReference type="PATRIC" id="fig|29343.3.peg.1273"/>
<dbReference type="Gene3D" id="3.30.70.2220">
    <property type="entry name" value="CRISPR-Cas system, Cmr2 subunit, D1 domain, cysteine cluster"/>
    <property type="match status" value="1"/>
</dbReference>
<evidence type="ECO:0000256" key="1">
    <source>
        <dbReference type="ARBA" id="ARBA00022741"/>
    </source>
</evidence>
<dbReference type="KEGG" id="ccel:CCDG5_1209"/>
<dbReference type="InterPro" id="IPR043128">
    <property type="entry name" value="Rev_trsase/Diguanyl_cyclase"/>
</dbReference>
<organism evidence="4 5">
    <name type="scientific">[Clostridium] cellulosi</name>
    <dbReference type="NCBI Taxonomy" id="29343"/>
    <lineage>
        <taxon>Bacteria</taxon>
        <taxon>Bacillati</taxon>
        <taxon>Bacillota</taxon>
        <taxon>Clostridia</taxon>
        <taxon>Eubacteriales</taxon>
        <taxon>Oscillospiraceae</taxon>
        <taxon>Oscillospiraceae incertae sedis</taxon>
    </lineage>
</organism>
<evidence type="ECO:0000313" key="4">
    <source>
        <dbReference type="EMBL" id="CDZ24324.1"/>
    </source>
</evidence>
<dbReference type="NCBIfam" id="TIGR02577">
    <property type="entry name" value="cas_TM1794_Cmr2"/>
    <property type="match status" value="1"/>
</dbReference>
<dbReference type="Proteomes" id="UP000032431">
    <property type="component" value="Chromosome I"/>
</dbReference>
<protein>
    <recommendedName>
        <fullName evidence="3">GGDEF domain-containing protein</fullName>
    </recommendedName>
</protein>
<dbReference type="HOGENOM" id="CLU_012640_1_0_9"/>
<dbReference type="InterPro" id="IPR024615">
    <property type="entry name" value="CRISPR-assoc_Cmr2_N"/>
</dbReference>
<dbReference type="OrthoDB" id="9758700at2"/>